<organism evidence="2 3">
    <name type="scientific">Kaistia soli DSM 19436</name>
    <dbReference type="NCBI Taxonomy" id="1122133"/>
    <lineage>
        <taxon>Bacteria</taxon>
        <taxon>Pseudomonadati</taxon>
        <taxon>Pseudomonadota</taxon>
        <taxon>Alphaproteobacteria</taxon>
        <taxon>Hyphomicrobiales</taxon>
        <taxon>Kaistiaceae</taxon>
        <taxon>Kaistia</taxon>
    </lineage>
</organism>
<gene>
    <name evidence="2" type="ORF">SAMN02745157_1881</name>
</gene>
<keyword evidence="3" id="KW-1185">Reference proteome</keyword>
<dbReference type="Proteomes" id="UP000184485">
    <property type="component" value="Unassembled WGS sequence"/>
</dbReference>
<evidence type="ECO:0000313" key="2">
    <source>
        <dbReference type="EMBL" id="SHF19961.1"/>
    </source>
</evidence>
<dbReference type="AlphaFoldDB" id="A0A1M4ZPP3"/>
<feature type="compositionally biased region" description="Basic and acidic residues" evidence="1">
    <location>
        <begin position="15"/>
        <end position="29"/>
    </location>
</feature>
<sequence length="70" mass="7487">MVVDKVLNTIVPGRAQREQKKADERKLDLELNETFPTSDPLASTQPGAGVTGAEVKPSQLSPSQIASGRK</sequence>
<protein>
    <submittedName>
        <fullName evidence="2">Uncharacterized protein</fullName>
    </submittedName>
</protein>
<dbReference type="EMBL" id="FQUP01000001">
    <property type="protein sequence ID" value="SHF19961.1"/>
    <property type="molecule type" value="Genomic_DNA"/>
</dbReference>
<feature type="region of interest" description="Disordered" evidence="1">
    <location>
        <begin position="1"/>
        <end position="70"/>
    </location>
</feature>
<name>A0A1M4ZPP3_9HYPH</name>
<feature type="compositionally biased region" description="Polar residues" evidence="1">
    <location>
        <begin position="58"/>
        <end position="70"/>
    </location>
</feature>
<reference evidence="2 3" key="1">
    <citation type="submission" date="2016-11" db="EMBL/GenBank/DDBJ databases">
        <authorList>
            <person name="Jaros S."/>
            <person name="Januszkiewicz K."/>
            <person name="Wedrychowicz H."/>
        </authorList>
    </citation>
    <scope>NUCLEOTIDE SEQUENCE [LARGE SCALE GENOMIC DNA]</scope>
    <source>
        <strain evidence="2 3">DSM 19436</strain>
    </source>
</reference>
<proteinExistence type="predicted"/>
<evidence type="ECO:0000313" key="3">
    <source>
        <dbReference type="Proteomes" id="UP000184485"/>
    </source>
</evidence>
<feature type="compositionally biased region" description="Polar residues" evidence="1">
    <location>
        <begin position="34"/>
        <end position="46"/>
    </location>
</feature>
<accession>A0A1M4ZPP3</accession>
<evidence type="ECO:0000256" key="1">
    <source>
        <dbReference type="SAM" id="MobiDB-lite"/>
    </source>
</evidence>